<evidence type="ECO:0000256" key="7">
    <source>
        <dbReference type="PROSITE-ProRule" id="PRU00124"/>
    </source>
</evidence>
<keyword evidence="10" id="KW-0396">Initiation factor</keyword>
<evidence type="ECO:0000259" key="9">
    <source>
        <dbReference type="PROSITE" id="PS50011"/>
    </source>
</evidence>
<dbReference type="CDD" id="cd00112">
    <property type="entry name" value="LDLa"/>
    <property type="match status" value="2"/>
</dbReference>
<dbReference type="InterPro" id="IPR011009">
    <property type="entry name" value="Kinase-like_dom_sf"/>
</dbReference>
<evidence type="ECO:0000256" key="6">
    <source>
        <dbReference type="ARBA" id="ARBA00037982"/>
    </source>
</evidence>
<dbReference type="SMART" id="SM00220">
    <property type="entry name" value="S_TKc"/>
    <property type="match status" value="1"/>
</dbReference>
<comment type="caution">
    <text evidence="7">Lacks conserved residue(s) required for the propagation of feature annotation.</text>
</comment>
<dbReference type="AlphaFoldDB" id="A0A226DVH7"/>
<evidence type="ECO:0000256" key="8">
    <source>
        <dbReference type="SAM" id="Phobius"/>
    </source>
</evidence>
<feature type="domain" description="Protein kinase" evidence="9">
    <location>
        <begin position="243"/>
        <end position="558"/>
    </location>
</feature>
<keyword evidence="8" id="KW-1133">Transmembrane helix</keyword>
<protein>
    <submittedName>
        <fullName evidence="10">Eukaryotic translation initiation factor 2-alpha kinase pek-1</fullName>
    </submittedName>
</protein>
<dbReference type="GO" id="GO:0005524">
    <property type="term" value="F:ATP binding"/>
    <property type="evidence" value="ECO:0007669"/>
    <property type="project" value="UniProtKB-KW"/>
</dbReference>
<feature type="transmembrane region" description="Helical" evidence="8">
    <location>
        <begin position="176"/>
        <end position="197"/>
    </location>
</feature>
<comment type="similarity">
    <text evidence="6">Belongs to the protein kinase superfamily. Ser/Thr protein kinase family. GCN2 subfamily.</text>
</comment>
<keyword evidence="10" id="KW-0648">Protein biosynthesis</keyword>
<proteinExistence type="inferred from homology"/>
<organism evidence="10 11">
    <name type="scientific">Folsomia candida</name>
    <name type="common">Springtail</name>
    <dbReference type="NCBI Taxonomy" id="158441"/>
    <lineage>
        <taxon>Eukaryota</taxon>
        <taxon>Metazoa</taxon>
        <taxon>Ecdysozoa</taxon>
        <taxon>Arthropoda</taxon>
        <taxon>Hexapoda</taxon>
        <taxon>Collembola</taxon>
        <taxon>Entomobryomorpha</taxon>
        <taxon>Isotomoidea</taxon>
        <taxon>Isotomidae</taxon>
        <taxon>Proisotominae</taxon>
        <taxon>Folsomia</taxon>
    </lineage>
</organism>
<keyword evidence="2" id="KW-0547">Nucleotide-binding</keyword>
<dbReference type="SUPFAM" id="SSF57424">
    <property type="entry name" value="LDL receptor-like module"/>
    <property type="match status" value="2"/>
</dbReference>
<dbReference type="SMART" id="SM00192">
    <property type="entry name" value="LDLa"/>
    <property type="match status" value="2"/>
</dbReference>
<dbReference type="OrthoDB" id="1405469at2759"/>
<dbReference type="GO" id="GO:0004672">
    <property type="term" value="F:protein kinase activity"/>
    <property type="evidence" value="ECO:0007669"/>
    <property type="project" value="InterPro"/>
</dbReference>
<dbReference type="GO" id="GO:0005737">
    <property type="term" value="C:cytoplasm"/>
    <property type="evidence" value="ECO:0007669"/>
    <property type="project" value="TreeGrafter"/>
</dbReference>
<dbReference type="Gene3D" id="1.10.510.10">
    <property type="entry name" value="Transferase(Phosphotransferase) domain 1"/>
    <property type="match status" value="1"/>
</dbReference>
<keyword evidence="11" id="KW-1185">Reference proteome</keyword>
<name>A0A226DVH7_FOLCA</name>
<dbReference type="Pfam" id="PF00057">
    <property type="entry name" value="Ldl_recept_a"/>
    <property type="match status" value="1"/>
</dbReference>
<dbReference type="PRINTS" id="PR00261">
    <property type="entry name" value="LDLRECEPTOR"/>
</dbReference>
<dbReference type="PROSITE" id="PS50011">
    <property type="entry name" value="PROTEIN_KINASE_DOM"/>
    <property type="match status" value="1"/>
</dbReference>
<keyword evidence="3 10" id="KW-0418">Kinase</keyword>
<keyword evidence="8" id="KW-0812">Transmembrane</keyword>
<dbReference type="PANTHER" id="PTHR11042">
    <property type="entry name" value="EUKARYOTIC TRANSLATION INITIATION FACTOR 2-ALPHA KINASE EIF2-ALPHA KINASE -RELATED"/>
    <property type="match status" value="1"/>
</dbReference>
<dbReference type="PROSITE" id="PS50068">
    <property type="entry name" value="LDLRA_2"/>
    <property type="match status" value="1"/>
</dbReference>
<dbReference type="GO" id="GO:0003743">
    <property type="term" value="F:translation initiation factor activity"/>
    <property type="evidence" value="ECO:0007669"/>
    <property type="project" value="UniProtKB-KW"/>
</dbReference>
<evidence type="ECO:0000256" key="2">
    <source>
        <dbReference type="ARBA" id="ARBA00022741"/>
    </source>
</evidence>
<comment type="caution">
    <text evidence="10">The sequence shown here is derived from an EMBL/GenBank/DDBJ whole genome shotgun (WGS) entry which is preliminary data.</text>
</comment>
<dbReference type="Gene3D" id="4.10.400.10">
    <property type="entry name" value="Low-density Lipoprotein Receptor"/>
    <property type="match status" value="2"/>
</dbReference>
<evidence type="ECO:0000256" key="1">
    <source>
        <dbReference type="ARBA" id="ARBA00022679"/>
    </source>
</evidence>
<dbReference type="SUPFAM" id="SSF56112">
    <property type="entry name" value="Protein kinase-like (PK-like)"/>
    <property type="match status" value="1"/>
</dbReference>
<dbReference type="PROSITE" id="PS00108">
    <property type="entry name" value="PROTEIN_KINASE_ST"/>
    <property type="match status" value="1"/>
</dbReference>
<dbReference type="InterPro" id="IPR036055">
    <property type="entry name" value="LDL_receptor-like_sf"/>
</dbReference>
<gene>
    <name evidence="10" type="ORF">Fcan01_16252</name>
</gene>
<keyword evidence="1" id="KW-0808">Transferase</keyword>
<dbReference type="InterPro" id="IPR008271">
    <property type="entry name" value="Ser/Thr_kinase_AS"/>
</dbReference>
<keyword evidence="8" id="KW-0472">Membrane</keyword>
<dbReference type="InterPro" id="IPR050339">
    <property type="entry name" value="CC_SR_Kinase"/>
</dbReference>
<dbReference type="PROSITE" id="PS01209">
    <property type="entry name" value="LDLRA_1"/>
    <property type="match status" value="1"/>
</dbReference>
<dbReference type="Proteomes" id="UP000198287">
    <property type="component" value="Unassembled WGS sequence"/>
</dbReference>
<dbReference type="InterPro" id="IPR023415">
    <property type="entry name" value="LDLR_class-A_CS"/>
</dbReference>
<dbReference type="InterPro" id="IPR002172">
    <property type="entry name" value="LDrepeatLR_classA_rpt"/>
</dbReference>
<evidence type="ECO:0000256" key="3">
    <source>
        <dbReference type="ARBA" id="ARBA00022777"/>
    </source>
</evidence>
<keyword evidence="5" id="KW-1015">Disulfide bond</keyword>
<dbReference type="InterPro" id="IPR000719">
    <property type="entry name" value="Prot_kinase_dom"/>
</dbReference>
<dbReference type="GO" id="GO:0005634">
    <property type="term" value="C:nucleus"/>
    <property type="evidence" value="ECO:0007669"/>
    <property type="project" value="TreeGrafter"/>
</dbReference>
<evidence type="ECO:0000313" key="10">
    <source>
        <dbReference type="EMBL" id="OXA48697.1"/>
    </source>
</evidence>
<evidence type="ECO:0000256" key="4">
    <source>
        <dbReference type="ARBA" id="ARBA00022840"/>
    </source>
</evidence>
<dbReference type="Pfam" id="PF00069">
    <property type="entry name" value="Pkinase"/>
    <property type="match status" value="1"/>
</dbReference>
<dbReference type="Gene3D" id="3.30.200.20">
    <property type="entry name" value="Phosphorylase Kinase, domain 1"/>
    <property type="match status" value="1"/>
</dbReference>
<evidence type="ECO:0000256" key="5">
    <source>
        <dbReference type="ARBA" id="ARBA00023157"/>
    </source>
</evidence>
<evidence type="ECO:0000313" key="11">
    <source>
        <dbReference type="Proteomes" id="UP000198287"/>
    </source>
</evidence>
<reference evidence="10 11" key="1">
    <citation type="submission" date="2015-12" db="EMBL/GenBank/DDBJ databases">
        <title>The genome of Folsomia candida.</title>
        <authorList>
            <person name="Faddeeva A."/>
            <person name="Derks M.F."/>
            <person name="Anvar Y."/>
            <person name="Smit S."/>
            <person name="Van Straalen N."/>
            <person name="Roelofs D."/>
        </authorList>
    </citation>
    <scope>NUCLEOTIDE SEQUENCE [LARGE SCALE GENOMIC DNA]</scope>
    <source>
        <strain evidence="10 11">VU population</strain>
        <tissue evidence="10">Whole body</tissue>
    </source>
</reference>
<sequence>MDADNKLEHCIWHDVGAFSYINGSYYLLGQVTSYVLPGNSTVLPGKSIINPAEPTTGVCPVGKMRGAKEYTLKEKFVTSTPPVSICGPTSFACDGGFLPPQGKCLPLHKVCDRRNDCNDDTDESTEFCSRLHKCNEGEFYCYGGGSLKCVATDKLDDGIQDCTSGEDEMAPNYWEILYVAVTTVSIVSVISVGYLVYKGVSKMFLVIPPEPIIDFKIYSTGNNAIDQPNRGIRPKPWKTDDSLKCIKFLAKGGFGQVYEAVDESDVVNPNVAVKCIDIRKMLRFSADSNLSAQDAGFLATLLNEIVVLSGLSSDYVVRYISCWAEAEDSSHLKLDSYKLKEYVDSLLLNSISSTGMLWAPASNIFIKMELCQFTLKYFLGNRGSIPNFGNGHVAAIFKRITIGLNYVHEKGFIHRDIKPGNIFCQQNSTGDFTWKIGDFGLATKYSGGQHYGKVGTREYWSPELKNGSGYTTKTDVFSLGLVFLELVEREGCDFKVAQIASALRKMESSKKRFLQLEKVVGKDRFVIWVKLINMMVHPDQIKRLSCRDLEVALGEIKY</sequence>
<keyword evidence="4" id="KW-0067">ATP-binding</keyword>
<accession>A0A226DVH7</accession>
<dbReference type="EMBL" id="LNIX01000011">
    <property type="protein sequence ID" value="OXA48697.1"/>
    <property type="molecule type" value="Genomic_DNA"/>
</dbReference>